<dbReference type="Proteomes" id="UP000634004">
    <property type="component" value="Unassembled WGS sequence"/>
</dbReference>
<gene>
    <name evidence="1" type="ORF">GCM10009069_05700</name>
</gene>
<dbReference type="AlphaFoldDB" id="A0A8J3CNZ9"/>
<reference evidence="1" key="2">
    <citation type="submission" date="2020-09" db="EMBL/GenBank/DDBJ databases">
        <authorList>
            <person name="Sun Q."/>
            <person name="Kim S."/>
        </authorList>
    </citation>
    <scope>NUCLEOTIDE SEQUENCE</scope>
    <source>
        <strain evidence="1">KCTC 32513</strain>
    </source>
</reference>
<evidence type="ECO:0000313" key="1">
    <source>
        <dbReference type="EMBL" id="GHA85411.1"/>
    </source>
</evidence>
<evidence type="ECO:0000313" key="2">
    <source>
        <dbReference type="Proteomes" id="UP000634004"/>
    </source>
</evidence>
<sequence>MPEASVIESCGEDLLIARSLGKLESARFTLQTLRGEFQALRSGRKSLSAKRLDVLQGFTNEALTALNDLAWRLQLRIKDGDKRRVGVLAIQDIEALKSGALTLPMTEDALAKLSKDDLITKYRELALRRRILSEEFNKMSDNAIALQRSQYYRLSKRFGLRGTARIDSMVDTACALDTLDS</sequence>
<reference evidence="1" key="1">
    <citation type="journal article" date="2014" name="Int. J. Syst. Evol. Microbiol.">
        <title>Complete genome sequence of Corynebacterium casei LMG S-19264T (=DSM 44701T), isolated from a smear-ripened cheese.</title>
        <authorList>
            <consortium name="US DOE Joint Genome Institute (JGI-PGF)"/>
            <person name="Walter F."/>
            <person name="Albersmeier A."/>
            <person name="Kalinowski J."/>
            <person name="Ruckert C."/>
        </authorList>
    </citation>
    <scope>NUCLEOTIDE SEQUENCE</scope>
    <source>
        <strain evidence="1">KCTC 32513</strain>
    </source>
</reference>
<comment type="caution">
    <text evidence="1">The sequence shown here is derived from an EMBL/GenBank/DDBJ whole genome shotgun (WGS) entry which is preliminary data.</text>
</comment>
<organism evidence="1 2">
    <name type="scientific">Algimonas arctica</name>
    <dbReference type="NCBI Taxonomy" id="1479486"/>
    <lineage>
        <taxon>Bacteria</taxon>
        <taxon>Pseudomonadati</taxon>
        <taxon>Pseudomonadota</taxon>
        <taxon>Alphaproteobacteria</taxon>
        <taxon>Maricaulales</taxon>
        <taxon>Robiginitomaculaceae</taxon>
        <taxon>Algimonas</taxon>
    </lineage>
</organism>
<name>A0A8J3CNZ9_9PROT</name>
<proteinExistence type="predicted"/>
<protein>
    <submittedName>
        <fullName evidence="1">Uncharacterized protein</fullName>
    </submittedName>
</protein>
<dbReference type="EMBL" id="BMZH01000002">
    <property type="protein sequence ID" value="GHA85411.1"/>
    <property type="molecule type" value="Genomic_DNA"/>
</dbReference>
<accession>A0A8J3CNZ9</accession>
<keyword evidence="2" id="KW-1185">Reference proteome</keyword>